<protein>
    <submittedName>
        <fullName evidence="2">Copper chaperone PCu(A)C</fullName>
    </submittedName>
</protein>
<dbReference type="PANTHER" id="PTHR36302:SF1">
    <property type="entry name" value="COPPER CHAPERONE PCU(A)C"/>
    <property type="match status" value="1"/>
</dbReference>
<dbReference type="Pfam" id="PF04314">
    <property type="entry name" value="PCuAC"/>
    <property type="match status" value="1"/>
</dbReference>
<dbReference type="SUPFAM" id="SSF110087">
    <property type="entry name" value="DR1885-like metal-binding protein"/>
    <property type="match status" value="1"/>
</dbReference>
<dbReference type="Gene3D" id="2.60.40.1890">
    <property type="entry name" value="PCu(A)C copper chaperone"/>
    <property type="match status" value="1"/>
</dbReference>
<dbReference type="AlphaFoldDB" id="A0A9X9X8V2"/>
<sequence length="164" mass="17370">MRRHLLRAVLLTGASLIASSLPLPAALAHEFRAGDLIVDHPWTRAVAERAPTAAGYMVIRNTGAVPDRLVAAETARVRTVELHEMTMTDDIMRMRPIAGGIAIPAGQAVRLAPGGVHLMLIGPQGGFARGARIPLTLVFERAGRIEVELAVEAAGARATSHDGH</sequence>
<dbReference type="Proteomes" id="UP001138709">
    <property type="component" value="Unassembled WGS sequence"/>
</dbReference>
<feature type="signal peptide" evidence="1">
    <location>
        <begin position="1"/>
        <end position="25"/>
    </location>
</feature>
<dbReference type="InterPro" id="IPR007410">
    <property type="entry name" value="LpqE-like"/>
</dbReference>
<proteinExistence type="predicted"/>
<name>A0A9X9X8V2_9PROT</name>
<gene>
    <name evidence="2" type="ORF">GXW74_06545</name>
</gene>
<dbReference type="EMBL" id="JAAEDL010000005">
    <property type="protein sequence ID" value="MBR0680138.1"/>
    <property type="molecule type" value="Genomic_DNA"/>
</dbReference>
<comment type="caution">
    <text evidence="2">The sequence shown here is derived from an EMBL/GenBank/DDBJ whole genome shotgun (WGS) entry which is preliminary data.</text>
</comment>
<organism evidence="2 3">
    <name type="scientific">Neoroseomonas eburnea</name>
    <dbReference type="NCBI Taxonomy" id="1346889"/>
    <lineage>
        <taxon>Bacteria</taxon>
        <taxon>Pseudomonadati</taxon>
        <taxon>Pseudomonadota</taxon>
        <taxon>Alphaproteobacteria</taxon>
        <taxon>Acetobacterales</taxon>
        <taxon>Acetobacteraceae</taxon>
        <taxon>Neoroseomonas</taxon>
    </lineage>
</organism>
<evidence type="ECO:0000313" key="3">
    <source>
        <dbReference type="Proteomes" id="UP001138709"/>
    </source>
</evidence>
<keyword evidence="3" id="KW-1185">Reference proteome</keyword>
<reference evidence="2" key="2">
    <citation type="journal article" date="2021" name="Syst. Appl. Microbiol.">
        <title>Roseomonas hellenica sp. nov., isolated from roots of wild-growing Alkanna tinctoria.</title>
        <authorList>
            <person name="Rat A."/>
            <person name="Naranjo H.D."/>
            <person name="Lebbe L."/>
            <person name="Cnockaert M."/>
            <person name="Krigas N."/>
            <person name="Grigoriadou K."/>
            <person name="Maloupa E."/>
            <person name="Willems A."/>
        </authorList>
    </citation>
    <scope>NUCLEOTIDE SEQUENCE</scope>
    <source>
        <strain evidence="2">LMG 31228</strain>
    </source>
</reference>
<dbReference type="InterPro" id="IPR036182">
    <property type="entry name" value="PCuAC_sf"/>
</dbReference>
<feature type="chain" id="PRO_5040938643" evidence="1">
    <location>
        <begin position="26"/>
        <end position="164"/>
    </location>
</feature>
<accession>A0A9X9X8V2</accession>
<dbReference type="PANTHER" id="PTHR36302">
    <property type="entry name" value="BLR7088 PROTEIN"/>
    <property type="match status" value="1"/>
</dbReference>
<dbReference type="RefSeq" id="WP_211845676.1">
    <property type="nucleotide sequence ID" value="NZ_JAAEDL010000005.1"/>
</dbReference>
<keyword evidence="1" id="KW-0732">Signal</keyword>
<reference evidence="2" key="1">
    <citation type="submission" date="2020-01" db="EMBL/GenBank/DDBJ databases">
        <authorList>
            <person name="Rat A."/>
        </authorList>
    </citation>
    <scope>NUCLEOTIDE SEQUENCE</scope>
    <source>
        <strain evidence="2">LMG 31228</strain>
    </source>
</reference>
<evidence type="ECO:0000313" key="2">
    <source>
        <dbReference type="EMBL" id="MBR0680138.1"/>
    </source>
</evidence>
<evidence type="ECO:0000256" key="1">
    <source>
        <dbReference type="SAM" id="SignalP"/>
    </source>
</evidence>
<dbReference type="InterPro" id="IPR058248">
    <property type="entry name" value="Lxx211020-like"/>
</dbReference>